<keyword evidence="1" id="KW-0479">Metal-binding</keyword>
<dbReference type="PROSITE" id="PS01358">
    <property type="entry name" value="ZF_RANBP2_1"/>
    <property type="match status" value="1"/>
</dbReference>
<dbReference type="GO" id="GO:0008237">
    <property type="term" value="F:metallopeptidase activity"/>
    <property type="evidence" value="ECO:0007669"/>
    <property type="project" value="TreeGrafter"/>
</dbReference>
<dbReference type="OrthoDB" id="261960at2759"/>
<proteinExistence type="predicted"/>
<dbReference type="PROSITE" id="PS50199">
    <property type="entry name" value="ZF_RANBP2_2"/>
    <property type="match status" value="1"/>
</dbReference>
<comment type="caution">
    <text evidence="8">The sequence shown here is derived from an EMBL/GenBank/DDBJ whole genome shotgun (WGS) entry which is preliminary data.</text>
</comment>
<evidence type="ECO:0000259" key="7">
    <source>
        <dbReference type="PROSITE" id="PS51397"/>
    </source>
</evidence>
<evidence type="ECO:0000256" key="4">
    <source>
        <dbReference type="PROSITE-ProRule" id="PRU00322"/>
    </source>
</evidence>
<dbReference type="PROSITE" id="PS51397">
    <property type="entry name" value="WLM"/>
    <property type="match status" value="1"/>
</dbReference>
<dbReference type="GO" id="GO:0008270">
    <property type="term" value="F:zinc ion binding"/>
    <property type="evidence" value="ECO:0007669"/>
    <property type="project" value="UniProtKB-KW"/>
</dbReference>
<dbReference type="GO" id="GO:0006281">
    <property type="term" value="P:DNA repair"/>
    <property type="evidence" value="ECO:0007669"/>
    <property type="project" value="TreeGrafter"/>
</dbReference>
<dbReference type="RefSeq" id="XP_035323855.1">
    <property type="nucleotide sequence ID" value="XM_035466018.1"/>
</dbReference>
<evidence type="ECO:0000313" key="8">
    <source>
        <dbReference type="EMBL" id="KAF4125203.1"/>
    </source>
</evidence>
<dbReference type="Pfam" id="PF08325">
    <property type="entry name" value="WLM"/>
    <property type="match status" value="1"/>
</dbReference>
<evidence type="ECO:0000256" key="3">
    <source>
        <dbReference type="ARBA" id="ARBA00022833"/>
    </source>
</evidence>
<dbReference type="GeneID" id="55970270"/>
<dbReference type="SMART" id="SM00547">
    <property type="entry name" value="ZnF_RBZ"/>
    <property type="match status" value="1"/>
</dbReference>
<evidence type="ECO:0000256" key="5">
    <source>
        <dbReference type="SAM" id="MobiDB-lite"/>
    </source>
</evidence>
<dbReference type="InterPro" id="IPR013536">
    <property type="entry name" value="WLM_dom"/>
</dbReference>
<dbReference type="SUPFAM" id="SSF90209">
    <property type="entry name" value="Ran binding protein zinc finger-like"/>
    <property type="match status" value="1"/>
</dbReference>
<feature type="domain" description="RanBP2-type" evidence="6">
    <location>
        <begin position="298"/>
        <end position="327"/>
    </location>
</feature>
<dbReference type="InterPro" id="IPR036443">
    <property type="entry name" value="Znf_RanBP2_sf"/>
</dbReference>
<dbReference type="PANTHER" id="PTHR46622:SF1">
    <property type="entry name" value="DNA-DEPENDENT METALLOPROTEASE WSS1"/>
    <property type="match status" value="1"/>
</dbReference>
<keyword evidence="9" id="KW-1185">Reference proteome</keyword>
<reference evidence="8" key="1">
    <citation type="submission" date="2020-03" db="EMBL/GenBank/DDBJ databases">
        <title>Site-based positive gene gene selection in Geosmithia morbida across the United States reveals a broad range of putative effectors and factors for local host and environmental adapation.</title>
        <authorList>
            <person name="Onufrak A."/>
            <person name="Murdoch R.W."/>
            <person name="Gazis R."/>
            <person name="Huff M."/>
            <person name="Staton M."/>
            <person name="Klingeman W."/>
            <person name="Hadziabdic D."/>
        </authorList>
    </citation>
    <scope>NUCLEOTIDE SEQUENCE</scope>
    <source>
        <strain evidence="8">1262</strain>
    </source>
</reference>
<evidence type="ECO:0000313" key="9">
    <source>
        <dbReference type="Proteomes" id="UP000749293"/>
    </source>
</evidence>
<feature type="non-terminal residue" evidence="8">
    <location>
        <position position="1"/>
    </location>
</feature>
<dbReference type="Proteomes" id="UP000749293">
    <property type="component" value="Unassembled WGS sequence"/>
</dbReference>
<protein>
    <submittedName>
        <fullName evidence="8">WLM domain</fullName>
    </submittedName>
</protein>
<keyword evidence="3" id="KW-0862">Zinc</keyword>
<evidence type="ECO:0000256" key="2">
    <source>
        <dbReference type="ARBA" id="ARBA00022771"/>
    </source>
</evidence>
<name>A0A9P4Z0U2_9HYPO</name>
<dbReference type="AlphaFoldDB" id="A0A9P4Z0U2"/>
<feature type="domain" description="WLM" evidence="7">
    <location>
        <begin position="4"/>
        <end position="220"/>
    </location>
</feature>
<accession>A0A9P4Z0U2</accession>
<dbReference type="InterPro" id="IPR053000">
    <property type="entry name" value="WSS1-like_metalloprotease"/>
</dbReference>
<keyword evidence="2 4" id="KW-0863">Zinc-finger</keyword>
<dbReference type="GO" id="GO:0005634">
    <property type="term" value="C:nucleus"/>
    <property type="evidence" value="ECO:0007669"/>
    <property type="project" value="TreeGrafter"/>
</dbReference>
<dbReference type="InterPro" id="IPR001876">
    <property type="entry name" value="Znf_RanBP2"/>
</dbReference>
<organism evidence="8 9">
    <name type="scientific">Geosmithia morbida</name>
    <dbReference type="NCBI Taxonomy" id="1094350"/>
    <lineage>
        <taxon>Eukaryota</taxon>
        <taxon>Fungi</taxon>
        <taxon>Dikarya</taxon>
        <taxon>Ascomycota</taxon>
        <taxon>Pezizomycotina</taxon>
        <taxon>Sordariomycetes</taxon>
        <taxon>Hypocreomycetidae</taxon>
        <taxon>Hypocreales</taxon>
        <taxon>Bionectriaceae</taxon>
        <taxon>Geosmithia</taxon>
    </lineage>
</organism>
<evidence type="ECO:0000259" key="6">
    <source>
        <dbReference type="PROSITE" id="PS50199"/>
    </source>
</evidence>
<evidence type="ECO:0000256" key="1">
    <source>
        <dbReference type="ARBA" id="ARBA00022723"/>
    </source>
</evidence>
<sequence>MMRRTVTEQDRLIGSYVHLGSFPRAAEALHTLKKIASMVKPIMRARSWQVKELAEFYPDDPRLLGLNVDRGRKILVRLRYAGDKAQFMPLDQVLDTMLHELCHIVHGPHDSKFHALWDQLRDEWQGLALKGFTGEGFLSEGRRLGGSGSGMRQSPPAQEARRLARAAATQRAAAAAAAAAASQQAGSGSGRRLGGGSAARPRPGDDMRRVIADAAQRRNKTLQGCATDNLTDGQIRSVTDSASANGFRTKAEEDEANEAAISQALWELMQEEQRLEQQQQRWWQGSGDDNSGGQGTTAETFWECDRCTLHNESGHLACQVCGATRPLTLHRPAAQQPEASQATAASSAANPWTSATATR</sequence>
<gene>
    <name evidence="8" type="ORF">GMORB2_4042</name>
</gene>
<dbReference type="EMBL" id="JAANYQ010000003">
    <property type="protein sequence ID" value="KAF4125203.1"/>
    <property type="molecule type" value="Genomic_DNA"/>
</dbReference>
<dbReference type="Gene3D" id="2.30.30.380">
    <property type="entry name" value="Zn-finger domain of Sec23/24"/>
    <property type="match status" value="1"/>
</dbReference>
<feature type="compositionally biased region" description="Gly residues" evidence="5">
    <location>
        <begin position="187"/>
        <end position="197"/>
    </location>
</feature>
<feature type="region of interest" description="Disordered" evidence="5">
    <location>
        <begin position="179"/>
        <end position="206"/>
    </location>
</feature>
<feature type="region of interest" description="Disordered" evidence="5">
    <location>
        <begin position="332"/>
        <end position="359"/>
    </location>
</feature>
<dbReference type="PANTHER" id="PTHR46622">
    <property type="entry name" value="DNA-DEPENDENT METALLOPROTEASE WSS1"/>
    <property type="match status" value="1"/>
</dbReference>